<dbReference type="PANTHER" id="PTHR10015">
    <property type="entry name" value="HEAT SHOCK TRANSCRIPTION FACTOR"/>
    <property type="match status" value="1"/>
</dbReference>
<dbReference type="EMBL" id="JALLPJ020000971">
    <property type="protein sequence ID" value="KAL3778759.1"/>
    <property type="molecule type" value="Genomic_DNA"/>
</dbReference>
<dbReference type="InterPro" id="IPR000232">
    <property type="entry name" value="HSF_DNA-bd"/>
</dbReference>
<dbReference type="GO" id="GO:0003677">
    <property type="term" value="F:DNA binding"/>
    <property type="evidence" value="ECO:0007669"/>
    <property type="project" value="UniProtKB-KW"/>
</dbReference>
<feature type="region of interest" description="Disordered" evidence="5">
    <location>
        <begin position="278"/>
        <end position="447"/>
    </location>
</feature>
<feature type="compositionally biased region" description="Polar residues" evidence="5">
    <location>
        <begin position="312"/>
        <end position="321"/>
    </location>
</feature>
<evidence type="ECO:0000256" key="2">
    <source>
        <dbReference type="ARBA" id="ARBA00023125"/>
    </source>
</evidence>
<feature type="compositionally biased region" description="Low complexity" evidence="5">
    <location>
        <begin position="328"/>
        <end position="341"/>
    </location>
</feature>
<dbReference type="SMART" id="SM00415">
    <property type="entry name" value="HSF"/>
    <property type="match status" value="1"/>
</dbReference>
<keyword evidence="8" id="KW-1185">Reference proteome</keyword>
<feature type="compositionally biased region" description="Acidic residues" evidence="5">
    <location>
        <begin position="43"/>
        <end position="52"/>
    </location>
</feature>
<evidence type="ECO:0000256" key="1">
    <source>
        <dbReference type="ARBA" id="ARBA00004123"/>
    </source>
</evidence>
<dbReference type="Proteomes" id="UP001530400">
    <property type="component" value="Unassembled WGS sequence"/>
</dbReference>
<keyword evidence="3" id="KW-0539">Nucleus</keyword>
<feature type="compositionally biased region" description="Pro residues" evidence="5">
    <location>
        <begin position="278"/>
        <end position="287"/>
    </location>
</feature>
<feature type="compositionally biased region" description="Pro residues" evidence="5">
    <location>
        <begin position="353"/>
        <end position="369"/>
    </location>
</feature>
<feature type="compositionally biased region" description="Basic and acidic residues" evidence="5">
    <location>
        <begin position="420"/>
        <end position="435"/>
    </location>
</feature>
<evidence type="ECO:0000256" key="4">
    <source>
        <dbReference type="RuleBase" id="RU004020"/>
    </source>
</evidence>
<comment type="caution">
    <text evidence="7">The sequence shown here is derived from an EMBL/GenBank/DDBJ whole genome shotgun (WGS) entry which is preliminary data.</text>
</comment>
<dbReference type="Pfam" id="PF00447">
    <property type="entry name" value="HSF_DNA-bind"/>
    <property type="match status" value="1"/>
</dbReference>
<comment type="similarity">
    <text evidence="4">Belongs to the HSF family.</text>
</comment>
<accession>A0ABD3NSM8</accession>
<comment type="subcellular location">
    <subcellularLocation>
        <location evidence="1">Nucleus</location>
    </subcellularLocation>
</comment>
<dbReference type="FunFam" id="1.10.10.10:FF:000479">
    <property type="entry name" value="Predicted protein"/>
    <property type="match status" value="1"/>
</dbReference>
<dbReference type="SUPFAM" id="SSF46785">
    <property type="entry name" value="Winged helix' DNA-binding domain"/>
    <property type="match status" value="1"/>
</dbReference>
<feature type="compositionally biased region" description="Acidic residues" evidence="5">
    <location>
        <begin position="436"/>
        <end position="447"/>
    </location>
</feature>
<feature type="compositionally biased region" description="Basic and acidic residues" evidence="5">
    <location>
        <begin position="399"/>
        <end position="413"/>
    </location>
</feature>
<evidence type="ECO:0000313" key="8">
    <source>
        <dbReference type="Proteomes" id="UP001530400"/>
    </source>
</evidence>
<reference evidence="7 8" key="1">
    <citation type="submission" date="2024-10" db="EMBL/GenBank/DDBJ databases">
        <title>Updated reference genomes for cyclostephanoid diatoms.</title>
        <authorList>
            <person name="Roberts W.R."/>
            <person name="Alverson A.J."/>
        </authorList>
    </citation>
    <scope>NUCLEOTIDE SEQUENCE [LARGE SCALE GENOMIC DNA]</scope>
    <source>
        <strain evidence="7 8">AJA010-31</strain>
    </source>
</reference>
<evidence type="ECO:0000256" key="5">
    <source>
        <dbReference type="SAM" id="MobiDB-lite"/>
    </source>
</evidence>
<keyword evidence="2" id="KW-0238">DNA-binding</keyword>
<name>A0ABD3NSM8_9STRA</name>
<dbReference type="GO" id="GO:0005634">
    <property type="term" value="C:nucleus"/>
    <property type="evidence" value="ECO:0007669"/>
    <property type="project" value="UniProtKB-SubCell"/>
</dbReference>
<feature type="region of interest" description="Disordered" evidence="5">
    <location>
        <begin position="218"/>
        <end position="241"/>
    </location>
</feature>
<feature type="domain" description="HSF-type DNA-binding" evidence="6">
    <location>
        <begin position="65"/>
        <end position="161"/>
    </location>
</feature>
<feature type="compositionally biased region" description="Pro residues" evidence="5">
    <location>
        <begin position="218"/>
        <end position="231"/>
    </location>
</feature>
<organism evidence="7 8">
    <name type="scientific">Cyclotella atomus</name>
    <dbReference type="NCBI Taxonomy" id="382360"/>
    <lineage>
        <taxon>Eukaryota</taxon>
        <taxon>Sar</taxon>
        <taxon>Stramenopiles</taxon>
        <taxon>Ochrophyta</taxon>
        <taxon>Bacillariophyta</taxon>
        <taxon>Coscinodiscophyceae</taxon>
        <taxon>Thalassiosirophycidae</taxon>
        <taxon>Stephanodiscales</taxon>
        <taxon>Stephanodiscaceae</taxon>
        <taxon>Cyclotella</taxon>
    </lineage>
</organism>
<proteinExistence type="inferred from homology"/>
<dbReference type="AlphaFoldDB" id="A0ABD3NSM8"/>
<feature type="region of interest" description="Disordered" evidence="5">
    <location>
        <begin position="1"/>
        <end position="65"/>
    </location>
</feature>
<evidence type="ECO:0000313" key="7">
    <source>
        <dbReference type="EMBL" id="KAL3778759.1"/>
    </source>
</evidence>
<dbReference type="PANTHER" id="PTHR10015:SF206">
    <property type="entry name" value="HSF-TYPE DNA-BINDING DOMAIN-CONTAINING PROTEIN"/>
    <property type="match status" value="1"/>
</dbReference>
<dbReference type="Gene3D" id="1.10.10.10">
    <property type="entry name" value="Winged helix-like DNA-binding domain superfamily/Winged helix DNA-binding domain"/>
    <property type="match status" value="1"/>
</dbReference>
<feature type="compositionally biased region" description="Basic and acidic residues" evidence="5">
    <location>
        <begin position="9"/>
        <end position="35"/>
    </location>
</feature>
<protein>
    <recommendedName>
        <fullName evidence="6">HSF-type DNA-binding domain-containing protein</fullName>
    </recommendedName>
</protein>
<sequence>MASDEEKGDLDNKNEETKDESPTKKKATLVDHTYHDYSQLDIQESDDDDDAGEGGGKLQSTQRKGIENFPSKLHRILSCGRYKSIIAWKEHGRSWAILDKERLSSVVCPENFSHSNFDSFNRSVNGWGFKRLMREGADHKSYYHECFLRGRPDLTKFMDRLKNPGKRMPDPKGEPNFYKMAKDFPLPPDPDPEPEVPPSYLPGQQLMGYPMQGAYPPYGQPPSMPPPPGQPFMPQAGPAPGAAPYPAQPPYNPYQAYPYPYQYPHPMMPYPPPQYPQPFYPPHPGAQPHPGAHPYMPSYMNPHYQPPMQPSMPLQANQQQAGAPLLHQAPGAPFQPPQQGQWASYPNAQGQPPFYPPNPYAPGSMPPQLPQQQTPKQLPPPLQQQRRPQQHGVAGKGISQEDDRKPATKRPREDSEEEEEHAKRPKGEVEDKQGQEDSDDKNDETHV</sequence>
<gene>
    <name evidence="7" type="ORF">ACHAWO_011413</name>
</gene>
<dbReference type="InterPro" id="IPR036388">
    <property type="entry name" value="WH-like_DNA-bd_sf"/>
</dbReference>
<evidence type="ECO:0000256" key="3">
    <source>
        <dbReference type="ARBA" id="ARBA00023242"/>
    </source>
</evidence>
<dbReference type="InterPro" id="IPR036390">
    <property type="entry name" value="WH_DNA-bd_sf"/>
</dbReference>
<evidence type="ECO:0000259" key="6">
    <source>
        <dbReference type="SMART" id="SM00415"/>
    </source>
</evidence>